<dbReference type="GO" id="GO:0046872">
    <property type="term" value="F:metal ion binding"/>
    <property type="evidence" value="ECO:0007669"/>
    <property type="project" value="UniProtKB-KW"/>
</dbReference>
<proteinExistence type="inferred from homology"/>
<feature type="transmembrane region" description="Helical" evidence="12">
    <location>
        <begin position="407"/>
        <end position="434"/>
    </location>
</feature>
<dbReference type="GO" id="GO:0035725">
    <property type="term" value="P:sodium ion transmembrane transport"/>
    <property type="evidence" value="ECO:0007669"/>
    <property type="project" value="TreeGrafter"/>
</dbReference>
<feature type="transmembrane region" description="Helical" evidence="12">
    <location>
        <begin position="454"/>
        <end position="471"/>
    </location>
</feature>
<feature type="transmembrane region" description="Helical" evidence="12">
    <location>
        <begin position="228"/>
        <end position="249"/>
    </location>
</feature>
<evidence type="ECO:0000256" key="11">
    <source>
        <dbReference type="SAM" id="MobiDB-lite"/>
    </source>
</evidence>
<dbReference type="PROSITE" id="PS00610">
    <property type="entry name" value="NA_NEUROTRAN_SYMP_1"/>
    <property type="match status" value="1"/>
</dbReference>
<keyword evidence="14" id="KW-1185">Reference proteome</keyword>
<dbReference type="InterPro" id="IPR000175">
    <property type="entry name" value="Na/ntran_symport"/>
</dbReference>
<feature type="binding site" evidence="8">
    <location>
        <position position="457"/>
    </location>
    <ligand>
        <name>Na(+)</name>
        <dbReference type="ChEBI" id="CHEBI:29101"/>
        <label>1</label>
    </ligand>
</feature>
<keyword evidence="7 12" id="KW-0472">Membrane</keyword>
<evidence type="ECO:0000256" key="5">
    <source>
        <dbReference type="ARBA" id="ARBA00022847"/>
    </source>
</evidence>
<feature type="binding site" evidence="8">
    <location>
        <position position="558"/>
    </location>
    <ligand>
        <name>Na(+)</name>
        <dbReference type="ChEBI" id="CHEBI:29101"/>
        <label>1</label>
    </ligand>
</feature>
<evidence type="ECO:0000256" key="12">
    <source>
        <dbReference type="SAM" id="Phobius"/>
    </source>
</evidence>
<evidence type="ECO:0000256" key="9">
    <source>
        <dbReference type="PIRSR" id="PIRSR600175-2"/>
    </source>
</evidence>
<feature type="disulfide bond" evidence="9">
    <location>
        <begin position="309"/>
        <end position="318"/>
    </location>
</feature>
<keyword evidence="5 10" id="KW-0769">Symport</keyword>
<feature type="transmembrane region" description="Helical" evidence="12">
    <location>
        <begin position="374"/>
        <end position="395"/>
    </location>
</feature>
<evidence type="ECO:0000256" key="7">
    <source>
        <dbReference type="ARBA" id="ARBA00023136"/>
    </source>
</evidence>
<feature type="transmembrane region" description="Helical" evidence="12">
    <location>
        <begin position="662"/>
        <end position="682"/>
    </location>
</feature>
<dbReference type="PROSITE" id="PS50267">
    <property type="entry name" value="NA_NEUROTRAN_SYMP_3"/>
    <property type="match status" value="1"/>
</dbReference>
<evidence type="ECO:0000256" key="2">
    <source>
        <dbReference type="ARBA" id="ARBA00006459"/>
    </source>
</evidence>
<dbReference type="SUPFAM" id="SSF161070">
    <property type="entry name" value="SNF-like"/>
    <property type="match status" value="1"/>
</dbReference>
<organism evidence="13 14">
    <name type="scientific">Brassicogethes aeneus</name>
    <name type="common">Rape pollen beetle</name>
    <name type="synonym">Meligethes aeneus</name>
    <dbReference type="NCBI Taxonomy" id="1431903"/>
    <lineage>
        <taxon>Eukaryota</taxon>
        <taxon>Metazoa</taxon>
        <taxon>Ecdysozoa</taxon>
        <taxon>Arthropoda</taxon>
        <taxon>Hexapoda</taxon>
        <taxon>Insecta</taxon>
        <taxon>Pterygota</taxon>
        <taxon>Neoptera</taxon>
        <taxon>Endopterygota</taxon>
        <taxon>Coleoptera</taxon>
        <taxon>Polyphaga</taxon>
        <taxon>Cucujiformia</taxon>
        <taxon>Nitidulidae</taxon>
        <taxon>Meligethinae</taxon>
        <taxon>Brassicogethes</taxon>
    </lineage>
</organism>
<dbReference type="PANTHER" id="PTHR11616">
    <property type="entry name" value="SODIUM/CHLORIDE DEPENDENT TRANSPORTER"/>
    <property type="match status" value="1"/>
</dbReference>
<dbReference type="EMBL" id="OV121133">
    <property type="protein sequence ID" value="CAH0550554.1"/>
    <property type="molecule type" value="Genomic_DNA"/>
</dbReference>
<accession>A0A9P0AVH5</accession>
<feature type="binding site" evidence="8">
    <location>
        <position position="204"/>
    </location>
    <ligand>
        <name>Na(+)</name>
        <dbReference type="ChEBI" id="CHEBI:29101"/>
        <label>1</label>
    </ligand>
</feature>
<feature type="binding site" evidence="8">
    <location>
        <position position="554"/>
    </location>
    <ligand>
        <name>Na(+)</name>
        <dbReference type="ChEBI" id="CHEBI:29101"/>
        <label>1</label>
    </ligand>
</feature>
<feature type="transmembrane region" description="Helical" evidence="12">
    <location>
        <begin position="702"/>
        <end position="721"/>
    </location>
</feature>
<comment type="subcellular location">
    <subcellularLocation>
        <location evidence="1">Membrane</location>
        <topology evidence="1">Multi-pass membrane protein</topology>
    </subcellularLocation>
</comment>
<feature type="transmembrane region" description="Helical" evidence="12">
    <location>
        <begin position="270"/>
        <end position="297"/>
    </location>
</feature>
<feature type="transmembrane region" description="Helical" evidence="12">
    <location>
        <begin position="198"/>
        <end position="216"/>
    </location>
</feature>
<keyword evidence="9" id="KW-1015">Disulfide bond</keyword>
<evidence type="ECO:0000256" key="6">
    <source>
        <dbReference type="ARBA" id="ARBA00022989"/>
    </source>
</evidence>
<feature type="transmembrane region" description="Helical" evidence="12">
    <location>
        <begin position="587"/>
        <end position="612"/>
    </location>
</feature>
<dbReference type="GO" id="GO:0005886">
    <property type="term" value="C:plasma membrane"/>
    <property type="evidence" value="ECO:0007669"/>
    <property type="project" value="TreeGrafter"/>
</dbReference>
<feature type="transmembrane region" description="Helical" evidence="12">
    <location>
        <begin position="618"/>
        <end position="641"/>
    </location>
</feature>
<dbReference type="AlphaFoldDB" id="A0A9P0AVH5"/>
<dbReference type="PRINTS" id="PR00176">
    <property type="entry name" value="NANEUSMPORT"/>
</dbReference>
<evidence type="ECO:0000256" key="8">
    <source>
        <dbReference type="PIRSR" id="PIRSR600175-1"/>
    </source>
</evidence>
<keyword evidence="8" id="KW-0915">Sodium</keyword>
<evidence type="ECO:0000313" key="14">
    <source>
        <dbReference type="Proteomes" id="UP001154078"/>
    </source>
</evidence>
<keyword evidence="8" id="KW-0479">Metal-binding</keyword>
<evidence type="ECO:0000256" key="4">
    <source>
        <dbReference type="ARBA" id="ARBA00022692"/>
    </source>
</evidence>
<feature type="region of interest" description="Disordered" evidence="11">
    <location>
        <begin position="1"/>
        <end position="50"/>
    </location>
</feature>
<dbReference type="InterPro" id="IPR037272">
    <property type="entry name" value="SNS_sf"/>
</dbReference>
<evidence type="ECO:0000256" key="1">
    <source>
        <dbReference type="ARBA" id="ARBA00004141"/>
    </source>
</evidence>
<dbReference type="PANTHER" id="PTHR11616:SF38">
    <property type="entry name" value="SODIUM-DEPENDENT DOPAMINE TRANSPORTER"/>
    <property type="match status" value="1"/>
</dbReference>
<feature type="transmembrane region" description="Helical" evidence="12">
    <location>
        <begin position="542"/>
        <end position="567"/>
    </location>
</feature>
<feature type="binding site" evidence="8">
    <location>
        <position position="211"/>
    </location>
    <ligand>
        <name>Na(+)</name>
        <dbReference type="ChEBI" id="CHEBI:29101"/>
        <label>1</label>
    </ligand>
</feature>
<protein>
    <recommendedName>
        <fullName evidence="10">Transporter</fullName>
    </recommendedName>
</protein>
<feature type="binding site" evidence="8">
    <location>
        <position position="557"/>
    </location>
    <ligand>
        <name>Na(+)</name>
        <dbReference type="ChEBI" id="CHEBI:29101"/>
        <label>1</label>
    </ligand>
</feature>
<feature type="compositionally biased region" description="Polar residues" evidence="11">
    <location>
        <begin position="108"/>
        <end position="125"/>
    </location>
</feature>
<dbReference type="Pfam" id="PF00209">
    <property type="entry name" value="SNF"/>
    <property type="match status" value="1"/>
</dbReference>
<evidence type="ECO:0000313" key="13">
    <source>
        <dbReference type="EMBL" id="CAH0550554.1"/>
    </source>
</evidence>
<dbReference type="GO" id="GO:0006865">
    <property type="term" value="P:amino acid transport"/>
    <property type="evidence" value="ECO:0007669"/>
    <property type="project" value="TreeGrafter"/>
</dbReference>
<keyword evidence="4 10" id="KW-0812">Transmembrane</keyword>
<feature type="binding site" evidence="8">
    <location>
        <position position="207"/>
    </location>
    <ligand>
        <name>Na(+)</name>
        <dbReference type="ChEBI" id="CHEBI:29101"/>
        <label>1</label>
    </ligand>
</feature>
<dbReference type="OrthoDB" id="6581954at2759"/>
<gene>
    <name evidence="13" type="ORF">MELIAE_LOCUS3346</name>
</gene>
<evidence type="ECO:0000256" key="10">
    <source>
        <dbReference type="RuleBase" id="RU003732"/>
    </source>
</evidence>
<evidence type="ECO:0000256" key="3">
    <source>
        <dbReference type="ARBA" id="ARBA00022448"/>
    </source>
</evidence>
<feature type="transmembrane region" description="Helical" evidence="12">
    <location>
        <begin position="483"/>
        <end position="506"/>
    </location>
</feature>
<reference evidence="13" key="1">
    <citation type="submission" date="2021-12" db="EMBL/GenBank/DDBJ databases">
        <authorList>
            <person name="King R."/>
        </authorList>
    </citation>
    <scope>NUCLEOTIDE SEQUENCE</scope>
</reference>
<dbReference type="Proteomes" id="UP001154078">
    <property type="component" value="Chromosome 2"/>
</dbReference>
<feature type="binding site" evidence="8">
    <location>
        <position position="206"/>
    </location>
    <ligand>
        <name>Na(+)</name>
        <dbReference type="ChEBI" id="CHEBI:29101"/>
        <label>1</label>
    </ligand>
</feature>
<comment type="similarity">
    <text evidence="2 10">Belongs to the sodium:neurotransmitter symporter (SNF) (TC 2.A.22) family.</text>
</comment>
<dbReference type="GO" id="GO:0015293">
    <property type="term" value="F:symporter activity"/>
    <property type="evidence" value="ECO:0007669"/>
    <property type="project" value="UniProtKB-KW"/>
</dbReference>
<keyword evidence="3 10" id="KW-0813">Transport</keyword>
<feature type="region of interest" description="Disordered" evidence="11">
    <location>
        <begin position="108"/>
        <end position="132"/>
    </location>
</feature>
<name>A0A9P0AVH5_BRAAE</name>
<sequence>MMSNIYDNFPLKPLIKGNETTEDQDNKQKKRKSNPDVHKITQNILHKKPKSSRSFSEVFFKNHNDYSEEKFGSSETIKATNGKNHDEVSIKSKNSIEDLKKLANVQSTPTSTFDDGYESSNSTPLVSGRGKARYSNPSTNLVLTCTLKKKDLHVQLEEDEQESFVLSTSSSQPGEIIPDDFPETAYDQRETWSSNTDFLLSIIGFAVDLANVWRFPYLCYRNGGGAFLIPYTLMLVFGAVPLFYMELILGQFNRQGPISLWRICPLFKGVGFCAVLVAFYVSFYYNVILAWALYFLASSIAAELPWMHCNNTWNTDKCWESMLPGVNETRKITSLIVNETVRTSKHTPASEFFHRAVLEMQWSDGLHDMGYPKWQLVVCLVLIYSMLYISLFKGVKSSGKVVWVTATMPYVVLTILLIRGLMLPGAISGISYYLHPELSKLKETQVWVDAAVQIFYSVGAGFGVHLSYASYNTFHNNCYRDCIITTIVNCFTSFFSGFVIFTYLGYMSYKQGVHISTVATEGPGLVFQVYPEAVATLPGSHLWSVLFFFMLIMLGLDSAMGGLECVITGLMDEFSTFFKEKKYAREIFTLGIIIASFSVALVNVTPGGIYMFNLFDTYSAGISLLCSALFEAIAVSWFYGLDRFTQDVEAMLGWKPGLYWRVCWKFISPTFIICVVMFGLLYHEPLKYNDYLYPDWAEWVGWGLALSSIMMIPFVAIFQLLKQKGSFKERVAICISPVEEHDEIRANKLASRFKAKHWLFV</sequence>
<keyword evidence="6 12" id="KW-1133">Transmembrane helix</keyword>
<dbReference type="CDD" id="cd11497">
    <property type="entry name" value="SLC6sbd_SERT-like"/>
    <property type="match status" value="1"/>
</dbReference>
<feature type="binding site" evidence="8">
    <location>
        <position position="489"/>
    </location>
    <ligand>
        <name>Na(+)</name>
        <dbReference type="ChEBI" id="CHEBI:29101"/>
        <label>1</label>
    </ligand>
</feature>